<dbReference type="EMBL" id="STGX01000014">
    <property type="protein sequence ID" value="THV26423.1"/>
    <property type="molecule type" value="Genomic_DNA"/>
</dbReference>
<dbReference type="RefSeq" id="WP_136531052.1">
    <property type="nucleotide sequence ID" value="NZ_STGX01000014.1"/>
</dbReference>
<keyword evidence="3" id="KW-1185">Reference proteome</keyword>
<sequence>MESTSAYTLAALVVAFVVFRQLRTRPFRPVGSLVAPAVFGVLGAAGLAFGVASVVKFHPLTALPIVLLGASLAVAAALGAARARTVNVWRDSSGRLLRKGTVRTTGLWLLSFAVHLAFGLWIDHADGVGLLGTASLYAYIAIGLSAQHLLLRRRATAL</sequence>
<feature type="transmembrane region" description="Helical" evidence="1">
    <location>
        <begin position="6"/>
        <end position="22"/>
    </location>
</feature>
<dbReference type="Proteomes" id="UP000305792">
    <property type="component" value="Unassembled WGS sequence"/>
</dbReference>
<comment type="caution">
    <text evidence="2">The sequence shown here is derived from an EMBL/GenBank/DDBJ whole genome shotgun (WGS) entry which is preliminary data.</text>
</comment>
<evidence type="ECO:0000256" key="1">
    <source>
        <dbReference type="SAM" id="Phobius"/>
    </source>
</evidence>
<reference evidence="2 3" key="1">
    <citation type="journal article" date="2018" name="Int. J. Syst. Evol. Microbiol.">
        <title>Glycomyces paridis sp. nov., isolated from the medicinal plant Paris polyphylla.</title>
        <authorList>
            <person name="Fang X.M."/>
            <person name="Bai J.L."/>
            <person name="Su J."/>
            <person name="Zhao L.L."/>
            <person name="Liu H.Y."/>
            <person name="Ma B.P."/>
            <person name="Zhang Y.Q."/>
            <person name="Yu L.Y."/>
        </authorList>
    </citation>
    <scope>NUCLEOTIDE SEQUENCE [LARGE SCALE GENOMIC DNA]</scope>
    <source>
        <strain evidence="2 3">CPCC 204357</strain>
    </source>
</reference>
<keyword evidence="1" id="KW-0812">Transmembrane</keyword>
<dbReference type="OrthoDB" id="4283500at2"/>
<feature type="transmembrane region" description="Helical" evidence="1">
    <location>
        <begin position="102"/>
        <end position="122"/>
    </location>
</feature>
<keyword evidence="1" id="KW-1133">Transmembrane helix</keyword>
<accession>A0A4S8P862</accession>
<feature type="transmembrane region" description="Helical" evidence="1">
    <location>
        <begin position="61"/>
        <end position="81"/>
    </location>
</feature>
<proteinExistence type="predicted"/>
<dbReference type="AlphaFoldDB" id="A0A4S8P862"/>
<evidence type="ECO:0000313" key="2">
    <source>
        <dbReference type="EMBL" id="THV26423.1"/>
    </source>
</evidence>
<protein>
    <recommendedName>
        <fullName evidence="4">DUF1453 domain-containing protein</fullName>
    </recommendedName>
</protein>
<gene>
    <name evidence="2" type="ORF">E9998_17830</name>
</gene>
<organism evidence="2 3">
    <name type="scientific">Glycomyces paridis</name>
    <dbReference type="NCBI Taxonomy" id="2126555"/>
    <lineage>
        <taxon>Bacteria</taxon>
        <taxon>Bacillati</taxon>
        <taxon>Actinomycetota</taxon>
        <taxon>Actinomycetes</taxon>
        <taxon>Glycomycetales</taxon>
        <taxon>Glycomycetaceae</taxon>
        <taxon>Glycomyces</taxon>
    </lineage>
</organism>
<name>A0A4S8P862_9ACTN</name>
<keyword evidence="1" id="KW-0472">Membrane</keyword>
<evidence type="ECO:0000313" key="3">
    <source>
        <dbReference type="Proteomes" id="UP000305792"/>
    </source>
</evidence>
<feature type="transmembrane region" description="Helical" evidence="1">
    <location>
        <begin position="128"/>
        <end position="151"/>
    </location>
</feature>
<feature type="transmembrane region" description="Helical" evidence="1">
    <location>
        <begin position="34"/>
        <end position="55"/>
    </location>
</feature>
<evidence type="ECO:0008006" key="4">
    <source>
        <dbReference type="Google" id="ProtNLM"/>
    </source>
</evidence>